<comment type="caution">
    <text evidence="3">The sequence shown here is derived from an EMBL/GenBank/DDBJ whole genome shotgun (WGS) entry which is preliminary data.</text>
</comment>
<proteinExistence type="predicted"/>
<sequence>MVNGPTILKASMGFDGIYQDGNWVPIQVDLSNTGNDFTGKISITVPSTPLNGANVTTTTNSYQEAINLPPGAKKQISISVPLNLSSQGATAQVSVDLLDTTGHTVSHRALVPNNGSYNLTLIGVLSDTPNNFGQLNLALSNLFNPAGQTKNLTAATMPKQAAVLKNFDVIVLDNFTTGSLSPEQLSALQSWVYQGGSLILTGGPEWKRTLGALPASLLPVTINGTGNIPAGKHLLPVNTLTKGDQATNDTVKTATPISTAQAAKNTVTLLSSDQTPVIVQKVQGQGTVYYLAYDPTLEPLASWSTTNQLWSTLLLRSLGDRVLMNAGNTGVITAPGQGNNVTASTLGALLQTFFPNAYPSIWLILILLLSYVIILGPLRLLLIRAFKRRDWSWRIVLGTIVVFTLLSYGLALQQKGSSIINSSITLVQLNAPDKTGTSAMPPPSWASLSPVRETSRSMYLTLAWCSPRIKIHMVALTAHLQPNSQSLQLPITIPISTSRVSISGRHAP</sequence>
<feature type="transmembrane region" description="Helical" evidence="1">
    <location>
        <begin position="393"/>
        <end position="412"/>
    </location>
</feature>
<name>A0A402AML7_9CHLR</name>
<dbReference type="SUPFAM" id="SSF52317">
    <property type="entry name" value="Class I glutamine amidotransferase-like"/>
    <property type="match status" value="1"/>
</dbReference>
<dbReference type="RefSeq" id="WP_136625243.1">
    <property type="nucleotide sequence ID" value="NZ_BIFS01000001.1"/>
</dbReference>
<evidence type="ECO:0000313" key="3">
    <source>
        <dbReference type="EMBL" id="GCE20274.1"/>
    </source>
</evidence>
<organism evidence="3 4">
    <name type="scientific">Dictyobacter kobayashii</name>
    <dbReference type="NCBI Taxonomy" id="2014872"/>
    <lineage>
        <taxon>Bacteria</taxon>
        <taxon>Bacillati</taxon>
        <taxon>Chloroflexota</taxon>
        <taxon>Ktedonobacteria</taxon>
        <taxon>Ktedonobacterales</taxon>
        <taxon>Dictyobacteraceae</taxon>
        <taxon>Dictyobacter</taxon>
    </lineage>
</organism>
<dbReference type="PANTHER" id="PTHR37464">
    <property type="entry name" value="BLL2463 PROTEIN"/>
    <property type="match status" value="1"/>
</dbReference>
<keyword evidence="1" id="KW-1133">Transmembrane helix</keyword>
<evidence type="ECO:0000256" key="1">
    <source>
        <dbReference type="SAM" id="Phobius"/>
    </source>
</evidence>
<gene>
    <name evidence="3" type="ORF">KDK_40740</name>
</gene>
<dbReference type="InterPro" id="IPR029062">
    <property type="entry name" value="Class_I_gatase-like"/>
</dbReference>
<keyword evidence="1" id="KW-0812">Transmembrane</keyword>
<evidence type="ECO:0000313" key="4">
    <source>
        <dbReference type="Proteomes" id="UP000287188"/>
    </source>
</evidence>
<dbReference type="AlphaFoldDB" id="A0A402AML7"/>
<protein>
    <recommendedName>
        <fullName evidence="2">DUF7408 domain-containing protein</fullName>
    </recommendedName>
</protein>
<dbReference type="CDD" id="cd03143">
    <property type="entry name" value="A4_beta-galactosidase_middle_domain"/>
    <property type="match status" value="1"/>
</dbReference>
<reference evidence="4" key="1">
    <citation type="submission" date="2018-12" db="EMBL/GenBank/DDBJ databases">
        <title>Tengunoibacter tsumagoiensis gen. nov., sp. nov., Dictyobacter kobayashii sp. nov., D. alpinus sp. nov., and D. joshuensis sp. nov. and description of Dictyobacteraceae fam. nov. within the order Ktedonobacterales isolated from Tengu-no-mugimeshi.</title>
        <authorList>
            <person name="Wang C.M."/>
            <person name="Zheng Y."/>
            <person name="Sakai Y."/>
            <person name="Toyoda A."/>
            <person name="Minakuchi Y."/>
            <person name="Abe K."/>
            <person name="Yokota A."/>
            <person name="Yabe S."/>
        </authorList>
    </citation>
    <scope>NUCLEOTIDE SEQUENCE [LARGE SCALE GENOMIC DNA]</scope>
    <source>
        <strain evidence="4">Uno11</strain>
    </source>
</reference>
<dbReference type="Pfam" id="PF24157">
    <property type="entry name" value="DUF7408"/>
    <property type="match status" value="1"/>
</dbReference>
<feature type="domain" description="DUF7408" evidence="2">
    <location>
        <begin position="152"/>
        <end position="294"/>
    </location>
</feature>
<accession>A0A402AML7</accession>
<evidence type="ECO:0000259" key="2">
    <source>
        <dbReference type="Pfam" id="PF24157"/>
    </source>
</evidence>
<dbReference type="OrthoDB" id="137965at2"/>
<feature type="transmembrane region" description="Helical" evidence="1">
    <location>
        <begin position="361"/>
        <end position="381"/>
    </location>
</feature>
<keyword evidence="1" id="KW-0472">Membrane</keyword>
<dbReference type="Gene3D" id="3.40.50.880">
    <property type="match status" value="1"/>
</dbReference>
<dbReference type="EMBL" id="BIFS01000001">
    <property type="protein sequence ID" value="GCE20274.1"/>
    <property type="molecule type" value="Genomic_DNA"/>
</dbReference>
<dbReference type="PANTHER" id="PTHR37464:SF1">
    <property type="entry name" value="BLL2463 PROTEIN"/>
    <property type="match status" value="1"/>
</dbReference>
<keyword evidence="4" id="KW-1185">Reference proteome</keyword>
<dbReference type="InterPro" id="IPR055831">
    <property type="entry name" value="DUF7408"/>
</dbReference>
<dbReference type="Proteomes" id="UP000287188">
    <property type="component" value="Unassembled WGS sequence"/>
</dbReference>